<evidence type="ECO:0000256" key="1">
    <source>
        <dbReference type="ARBA" id="ARBA00004141"/>
    </source>
</evidence>
<evidence type="ECO:0000313" key="7">
    <source>
        <dbReference type="EMBL" id="KAJ4265488.1"/>
    </source>
</evidence>
<dbReference type="Proteomes" id="UP001152049">
    <property type="component" value="Unassembled WGS sequence"/>
</dbReference>
<evidence type="ECO:0000256" key="2">
    <source>
        <dbReference type="ARBA" id="ARBA00022692"/>
    </source>
</evidence>
<protein>
    <recommendedName>
        <fullName evidence="9">Major facilitator superfamily (MFS) profile domain-containing protein</fullName>
    </recommendedName>
</protein>
<evidence type="ECO:0000256" key="3">
    <source>
        <dbReference type="ARBA" id="ARBA00022989"/>
    </source>
</evidence>
<comment type="subcellular location">
    <subcellularLocation>
        <location evidence="1">Membrane</location>
        <topology evidence="1">Multi-pass membrane protein</topology>
    </subcellularLocation>
</comment>
<evidence type="ECO:0000256" key="4">
    <source>
        <dbReference type="ARBA" id="ARBA00023136"/>
    </source>
</evidence>
<organism evidence="7 8">
    <name type="scientific">Fusarium torreyae</name>
    <dbReference type="NCBI Taxonomy" id="1237075"/>
    <lineage>
        <taxon>Eukaryota</taxon>
        <taxon>Fungi</taxon>
        <taxon>Dikarya</taxon>
        <taxon>Ascomycota</taxon>
        <taxon>Pezizomycotina</taxon>
        <taxon>Sordariomycetes</taxon>
        <taxon>Hypocreomycetidae</taxon>
        <taxon>Hypocreales</taxon>
        <taxon>Nectriaceae</taxon>
        <taxon>Fusarium</taxon>
    </lineage>
</organism>
<dbReference type="GO" id="GO:0022857">
    <property type="term" value="F:transmembrane transporter activity"/>
    <property type="evidence" value="ECO:0007669"/>
    <property type="project" value="InterPro"/>
</dbReference>
<dbReference type="PANTHER" id="PTHR23507:SF1">
    <property type="entry name" value="FI18259P1-RELATED"/>
    <property type="match status" value="1"/>
</dbReference>
<gene>
    <name evidence="7" type="ORF">NW762_004776</name>
</gene>
<feature type="transmembrane region" description="Helical" evidence="6">
    <location>
        <begin position="102"/>
        <end position="121"/>
    </location>
</feature>
<dbReference type="GO" id="GO:0016020">
    <property type="term" value="C:membrane"/>
    <property type="evidence" value="ECO:0007669"/>
    <property type="project" value="UniProtKB-SubCell"/>
</dbReference>
<dbReference type="InterPro" id="IPR036259">
    <property type="entry name" value="MFS_trans_sf"/>
</dbReference>
<keyword evidence="8" id="KW-1185">Reference proteome</keyword>
<keyword evidence="3 6" id="KW-1133">Transmembrane helix</keyword>
<sequence length="216" mass="24044">MWTRPFTIPRSYLLPFLATCLFVIQLGLSLSDLPSIKLMQNIVCKHVHEIDDPALLPEEDCRDEPVQHKLNIIMMGIQVSVTVSAALVAFPLGVLADRIGRIPVLCASILSMLLSQAYAMFICWKSESIPLEAIWGLGVPLLLGGGRSIAEAMMFAITADVVPDDKRSRVVWEARSILSMDATLRILRVDTGRWTCSRRVYARDIEKTTTPGRAEH</sequence>
<dbReference type="InterPro" id="IPR011701">
    <property type="entry name" value="MFS"/>
</dbReference>
<comment type="caution">
    <text evidence="7">The sequence shown here is derived from an EMBL/GenBank/DDBJ whole genome shotgun (WGS) entry which is preliminary data.</text>
</comment>
<dbReference type="OrthoDB" id="194139at2759"/>
<name>A0A9W8VG05_9HYPO</name>
<accession>A0A9W8VG05</accession>
<dbReference type="SUPFAM" id="SSF103473">
    <property type="entry name" value="MFS general substrate transporter"/>
    <property type="match status" value="1"/>
</dbReference>
<dbReference type="PANTHER" id="PTHR23507">
    <property type="entry name" value="ZGC:174356"/>
    <property type="match status" value="1"/>
</dbReference>
<dbReference type="EMBL" id="JAOQAZ010000006">
    <property type="protein sequence ID" value="KAJ4265488.1"/>
    <property type="molecule type" value="Genomic_DNA"/>
</dbReference>
<evidence type="ECO:0000256" key="5">
    <source>
        <dbReference type="ARBA" id="ARBA00023180"/>
    </source>
</evidence>
<keyword evidence="2 6" id="KW-0812">Transmembrane</keyword>
<proteinExistence type="predicted"/>
<dbReference type="Gene3D" id="1.20.1250.20">
    <property type="entry name" value="MFS general substrate transporter like domains"/>
    <property type="match status" value="1"/>
</dbReference>
<feature type="transmembrane region" description="Helical" evidence="6">
    <location>
        <begin position="12"/>
        <end position="30"/>
    </location>
</feature>
<evidence type="ECO:0000256" key="6">
    <source>
        <dbReference type="SAM" id="Phobius"/>
    </source>
</evidence>
<keyword evidence="4 6" id="KW-0472">Membrane</keyword>
<dbReference type="AlphaFoldDB" id="A0A9W8VG05"/>
<evidence type="ECO:0008006" key="9">
    <source>
        <dbReference type="Google" id="ProtNLM"/>
    </source>
</evidence>
<feature type="transmembrane region" description="Helical" evidence="6">
    <location>
        <begin position="133"/>
        <end position="159"/>
    </location>
</feature>
<evidence type="ECO:0000313" key="8">
    <source>
        <dbReference type="Proteomes" id="UP001152049"/>
    </source>
</evidence>
<dbReference type="Pfam" id="PF07690">
    <property type="entry name" value="MFS_1"/>
    <property type="match status" value="1"/>
</dbReference>
<reference evidence="7" key="1">
    <citation type="submission" date="2022-09" db="EMBL/GenBank/DDBJ databases">
        <title>Fusarium specimens isolated from Avocado Roots.</title>
        <authorList>
            <person name="Stajich J."/>
            <person name="Roper C."/>
            <person name="Heimlech-Rivalta G."/>
        </authorList>
    </citation>
    <scope>NUCLEOTIDE SEQUENCE</scope>
    <source>
        <strain evidence="7">CF00136</strain>
    </source>
</reference>
<keyword evidence="5" id="KW-0325">Glycoprotein</keyword>
<feature type="transmembrane region" description="Helical" evidence="6">
    <location>
        <begin position="72"/>
        <end position="95"/>
    </location>
</feature>